<feature type="transmembrane region" description="Helical" evidence="7">
    <location>
        <begin position="95"/>
        <end position="115"/>
    </location>
</feature>
<dbReference type="GO" id="GO:0016020">
    <property type="term" value="C:membrane"/>
    <property type="evidence" value="ECO:0007669"/>
    <property type="project" value="UniProtKB-SubCell"/>
</dbReference>
<sequence>MSFMSLILFLIIFPLFAALLMTLLKNPKVRGFFVMAASLVIAAASVALLVMNLNNSGFVEYAVHMEYIEYAMTAVLLLISVYIIYAGARDKKYHAVVLAIVQILATVGSELLFGGKAEAANALMLDNLSLLMVMLVGVVGSLICVFSVGYMEKYHHHKHVADRSRMFFAVVFVFMSAMFGLVLSNNLKWLLFFWEITTFCSYLLIGYTRTAEAIRNSYRALVMNIVGGLGFLAGIVWLYETQGIIEVDKLLALNPALVVVPVVFICFAGVVKSAQMPFSSWLLGAMVAPSPVSALLHSSTMVKAGVYIVIRLSPLLAGTKAGLFIALIGAVTFLFASLIAISERNLKRLLAYSTISTLGLIVACAGVGTYQAVWTAMLLMIFHAVAKALLFLCAGTVEGGTDSLSIEDMDGLIMKMPKVTVFILVGIAGMFLAPFGMLISKWQALEALVSVNPLIAVLVIFGSSATLFFYTKLMGKLIMIVHPAGKLEKGVTGGEWFTLGTLSILTVAACVVFPVISKYLIDPFIKLVYHSTVSMSAGNIVIMLLMMVFLLLLPLQIVLQRRDKRHVSAYLNGANLTEYKDAAEANDHFYTAGHNVQELKLSNYYLEEMFGEKRLGLVGIVLTSMLLAILCGVMFL</sequence>
<feature type="transmembrane region" description="Helical" evidence="7">
    <location>
        <begin position="31"/>
        <end position="50"/>
    </location>
</feature>
<dbReference type="PRINTS" id="PR01434">
    <property type="entry name" value="NADHDHGNASE5"/>
</dbReference>
<feature type="transmembrane region" description="Helical" evidence="7">
    <location>
        <begin position="615"/>
        <end position="635"/>
    </location>
</feature>
<evidence type="ECO:0000256" key="5">
    <source>
        <dbReference type="ARBA" id="ARBA00023136"/>
    </source>
</evidence>
<keyword evidence="3 6" id="KW-0812">Transmembrane</keyword>
<evidence type="ECO:0000256" key="7">
    <source>
        <dbReference type="SAM" id="Phobius"/>
    </source>
</evidence>
<evidence type="ECO:0000313" key="11">
    <source>
        <dbReference type="Proteomes" id="UP000183995"/>
    </source>
</evidence>
<evidence type="ECO:0000256" key="4">
    <source>
        <dbReference type="ARBA" id="ARBA00022989"/>
    </source>
</evidence>
<feature type="transmembrane region" description="Helical" evidence="7">
    <location>
        <begin position="70"/>
        <end position="88"/>
    </location>
</feature>
<evidence type="ECO:0000256" key="1">
    <source>
        <dbReference type="ARBA" id="ARBA00004127"/>
    </source>
</evidence>
<name>A0A1M5Z1L5_9FIRM</name>
<evidence type="ECO:0000313" key="10">
    <source>
        <dbReference type="EMBL" id="SHI17793.1"/>
    </source>
</evidence>
<feature type="transmembrane region" description="Helical" evidence="7">
    <location>
        <begin position="536"/>
        <end position="559"/>
    </location>
</feature>
<keyword evidence="5 7" id="KW-0472">Membrane</keyword>
<protein>
    <submittedName>
        <fullName evidence="10">Ech hydrogenase subunit A</fullName>
    </submittedName>
</protein>
<feature type="transmembrane region" description="Helical" evidence="7">
    <location>
        <begin position="251"/>
        <end position="271"/>
    </location>
</feature>
<dbReference type="STRING" id="1123282.SAMN02745823_03050"/>
<evidence type="ECO:0000259" key="8">
    <source>
        <dbReference type="Pfam" id="PF00361"/>
    </source>
</evidence>
<feature type="transmembrane region" description="Helical" evidence="7">
    <location>
        <begin position="283"/>
        <end position="310"/>
    </location>
</feature>
<feature type="transmembrane region" description="Helical" evidence="7">
    <location>
        <begin position="166"/>
        <end position="183"/>
    </location>
</feature>
<feature type="transmembrane region" description="Helical" evidence="7">
    <location>
        <begin position="189"/>
        <end position="208"/>
    </location>
</feature>
<evidence type="ECO:0000256" key="2">
    <source>
        <dbReference type="ARBA" id="ARBA00008483"/>
    </source>
</evidence>
<dbReference type="Proteomes" id="UP000183995">
    <property type="component" value="Unassembled WGS sequence"/>
</dbReference>
<keyword evidence="11" id="KW-1185">Reference proteome</keyword>
<feature type="domain" description="NADH-Ubiquinone oxidoreductase (complex I) chain 5 N-terminal" evidence="9">
    <location>
        <begin position="122"/>
        <end position="154"/>
    </location>
</feature>
<reference evidence="10 11" key="1">
    <citation type="submission" date="2016-11" db="EMBL/GenBank/DDBJ databases">
        <authorList>
            <person name="Jaros S."/>
            <person name="Januszkiewicz K."/>
            <person name="Wedrychowicz H."/>
        </authorList>
    </citation>
    <scope>NUCLEOTIDE SEQUENCE [LARGE SCALE GENOMIC DNA]</scope>
    <source>
        <strain evidence="10 11">DSM 10068</strain>
    </source>
</reference>
<feature type="transmembrane region" description="Helical" evidence="7">
    <location>
        <begin position="322"/>
        <end position="342"/>
    </location>
</feature>
<gene>
    <name evidence="10" type="ORF">SAMN02745823_03050</name>
</gene>
<accession>A0A1M5Z1L5</accession>
<dbReference type="AlphaFoldDB" id="A0A1M5Z1L5"/>
<feature type="transmembrane region" description="Helical" evidence="7">
    <location>
        <begin position="451"/>
        <end position="470"/>
    </location>
</feature>
<dbReference type="Pfam" id="PF00361">
    <property type="entry name" value="Proton_antipo_M"/>
    <property type="match status" value="1"/>
</dbReference>
<feature type="transmembrane region" description="Helical" evidence="7">
    <location>
        <begin position="6"/>
        <end position="24"/>
    </location>
</feature>
<organism evidence="10 11">
    <name type="scientific">Sporobacter termitidis DSM 10068</name>
    <dbReference type="NCBI Taxonomy" id="1123282"/>
    <lineage>
        <taxon>Bacteria</taxon>
        <taxon>Bacillati</taxon>
        <taxon>Bacillota</taxon>
        <taxon>Clostridia</taxon>
        <taxon>Eubacteriales</taxon>
        <taxon>Oscillospiraceae</taxon>
        <taxon>Sporobacter</taxon>
    </lineage>
</organism>
<feature type="domain" description="NADH:quinone oxidoreductase/Mrp antiporter transmembrane" evidence="8">
    <location>
        <begin position="184"/>
        <end position="462"/>
    </location>
</feature>
<evidence type="ECO:0000256" key="3">
    <source>
        <dbReference type="ARBA" id="ARBA00022692"/>
    </source>
</evidence>
<evidence type="ECO:0000259" key="9">
    <source>
        <dbReference type="Pfam" id="PF00662"/>
    </source>
</evidence>
<feature type="transmembrane region" description="Helical" evidence="7">
    <location>
        <begin position="127"/>
        <end position="146"/>
    </location>
</feature>
<dbReference type="InterPro" id="IPR001750">
    <property type="entry name" value="ND/Mrp_TM"/>
</dbReference>
<comment type="subcellular location">
    <subcellularLocation>
        <location evidence="1">Endomembrane system</location>
        <topology evidence="1">Multi-pass membrane protein</topology>
    </subcellularLocation>
    <subcellularLocation>
        <location evidence="6">Membrane</location>
        <topology evidence="6">Multi-pass membrane protein</topology>
    </subcellularLocation>
</comment>
<dbReference type="GO" id="GO:0012505">
    <property type="term" value="C:endomembrane system"/>
    <property type="evidence" value="ECO:0007669"/>
    <property type="project" value="UniProtKB-SubCell"/>
</dbReference>
<feature type="transmembrane region" description="Helical" evidence="7">
    <location>
        <begin position="349"/>
        <end position="370"/>
    </location>
</feature>
<comment type="similarity">
    <text evidence="2">Belongs to the CPA3 antiporters (TC 2.A.63) subunit A family.</text>
</comment>
<dbReference type="PANTHER" id="PTHR43373:SF1">
    <property type="entry name" value="NA(+)_H(+) ANTIPORTER SUBUNIT A"/>
    <property type="match status" value="1"/>
</dbReference>
<dbReference type="Pfam" id="PF00662">
    <property type="entry name" value="Proton_antipo_N"/>
    <property type="match status" value="1"/>
</dbReference>
<feature type="transmembrane region" description="Helical" evidence="7">
    <location>
        <begin position="220"/>
        <end position="239"/>
    </location>
</feature>
<dbReference type="InterPro" id="IPR050616">
    <property type="entry name" value="CPA3_Na-H_Antiporter_A"/>
</dbReference>
<proteinExistence type="inferred from homology"/>
<feature type="transmembrane region" description="Helical" evidence="7">
    <location>
        <begin position="496"/>
        <end position="516"/>
    </location>
</feature>
<dbReference type="InterPro" id="IPR001516">
    <property type="entry name" value="Proton_antipo_N"/>
</dbReference>
<feature type="transmembrane region" description="Helical" evidence="7">
    <location>
        <begin position="419"/>
        <end position="439"/>
    </location>
</feature>
<evidence type="ECO:0000256" key="6">
    <source>
        <dbReference type="RuleBase" id="RU000320"/>
    </source>
</evidence>
<dbReference type="EMBL" id="FQXV01000012">
    <property type="protein sequence ID" value="SHI17793.1"/>
    <property type="molecule type" value="Genomic_DNA"/>
</dbReference>
<feature type="transmembrane region" description="Helical" evidence="7">
    <location>
        <begin position="376"/>
        <end position="398"/>
    </location>
</feature>
<keyword evidence="4 7" id="KW-1133">Transmembrane helix</keyword>
<dbReference type="PANTHER" id="PTHR43373">
    <property type="entry name" value="NA(+)/H(+) ANTIPORTER SUBUNIT"/>
    <property type="match status" value="1"/>
</dbReference>